<keyword evidence="5" id="KW-1185">Reference proteome</keyword>
<comment type="caution">
    <text evidence="3">The sequence shown here is derived from an EMBL/GenBank/DDBJ whole genome shotgun (WGS) entry which is preliminary data.</text>
</comment>
<dbReference type="EMBL" id="CALNXK010000119">
    <property type="protein sequence ID" value="CAH3161051.1"/>
    <property type="molecule type" value="Genomic_DNA"/>
</dbReference>
<organism evidence="3 5">
    <name type="scientific">Porites lobata</name>
    <dbReference type="NCBI Taxonomy" id="104759"/>
    <lineage>
        <taxon>Eukaryota</taxon>
        <taxon>Metazoa</taxon>
        <taxon>Cnidaria</taxon>
        <taxon>Anthozoa</taxon>
        <taxon>Hexacorallia</taxon>
        <taxon>Scleractinia</taxon>
        <taxon>Fungiina</taxon>
        <taxon>Poritidae</taxon>
        <taxon>Porites</taxon>
    </lineage>
</organism>
<evidence type="ECO:0000313" key="5">
    <source>
        <dbReference type="Proteomes" id="UP001159405"/>
    </source>
</evidence>
<evidence type="ECO:0000313" key="4">
    <source>
        <dbReference type="EMBL" id="CAH3182775.1"/>
    </source>
</evidence>
<name>A0ABN8QB60_9CNID</name>
<evidence type="ECO:0000313" key="3">
    <source>
        <dbReference type="EMBL" id="CAH3161051.1"/>
    </source>
</evidence>
<dbReference type="Proteomes" id="UP001159405">
    <property type="component" value="Unassembled WGS sequence"/>
</dbReference>
<dbReference type="EMBL" id="CALNXK010000332">
    <property type="protein sequence ID" value="CAH3182775.1"/>
    <property type="molecule type" value="Genomic_DNA"/>
</dbReference>
<dbReference type="EMBL" id="CALNXK010000003">
    <property type="protein sequence ID" value="CAH3034777.1"/>
    <property type="molecule type" value="Genomic_DNA"/>
</dbReference>
<reference evidence="3 5" key="1">
    <citation type="submission" date="2022-05" db="EMBL/GenBank/DDBJ databases">
        <authorList>
            <consortium name="Genoscope - CEA"/>
            <person name="William W."/>
        </authorList>
    </citation>
    <scope>NUCLEOTIDE SEQUENCE [LARGE SCALE GENOMIC DNA]</scope>
</reference>
<proteinExistence type="predicted"/>
<sequence>MYWTEQHNIILCREVVFENPYLYKKGSPQRSETWKKIVDVLNKCASPQFNVDQRAIRDHINVLVNKYKKKIRAEERASGISPDEPSELDELIQQIIALEESAPTDTCSKDKADKAKAEDVRMKAMERLSQTKKRASEEAEEGEDKPKRTRRKTGDAMEFLKERAQQSAEIREKELELEKGRQEQQLKVQQQQADMLKLMHQQQLQNQQQQQQFQQQQQQFQQQQMLMMQQVMGVMSKMLNK</sequence>
<dbReference type="PANTHER" id="PTHR33309:SF1">
    <property type="entry name" value="MYB_SANT-LIKE DNA-BINDING DOMAIN-CONTAINING PROTEIN"/>
    <property type="match status" value="1"/>
</dbReference>
<feature type="region of interest" description="Disordered" evidence="1">
    <location>
        <begin position="126"/>
        <end position="155"/>
    </location>
</feature>
<dbReference type="PANTHER" id="PTHR33309">
    <property type="entry name" value="KERATIN, ULTRA HIGH-SULFUR MATRIX PROTEIN-LIKE"/>
    <property type="match status" value="1"/>
</dbReference>
<protein>
    <submittedName>
        <fullName evidence="3">Uncharacterized protein</fullName>
    </submittedName>
</protein>
<evidence type="ECO:0000313" key="2">
    <source>
        <dbReference type="EMBL" id="CAH3034777.1"/>
    </source>
</evidence>
<gene>
    <name evidence="3" type="ORF">PLOB_00004419</name>
    <name evidence="2" type="ORF">PLOB_00025282</name>
    <name evidence="4" type="ORF">PLOB_00027493</name>
</gene>
<evidence type="ECO:0000256" key="1">
    <source>
        <dbReference type="SAM" id="MobiDB-lite"/>
    </source>
</evidence>
<accession>A0ABN8QB60</accession>